<dbReference type="RefSeq" id="WP_078933668.1">
    <property type="nucleotide sequence ID" value="NZ_FUWG01000013.1"/>
</dbReference>
<dbReference type="Proteomes" id="UP000190423">
    <property type="component" value="Unassembled WGS sequence"/>
</dbReference>
<dbReference type="CDD" id="cd17920">
    <property type="entry name" value="DEXHc_RecQ"/>
    <property type="match status" value="1"/>
</dbReference>
<accession>A0A1T4LY38</accession>
<protein>
    <submittedName>
        <fullName evidence="7">Helicase conserved C-terminal domain-containing protein</fullName>
    </submittedName>
</protein>
<dbReference type="SUPFAM" id="SSF52540">
    <property type="entry name" value="P-loop containing nucleoside triphosphate hydrolases"/>
    <property type="match status" value="1"/>
</dbReference>
<dbReference type="InterPro" id="IPR027417">
    <property type="entry name" value="P-loop_NTPase"/>
</dbReference>
<dbReference type="EMBL" id="FUWG01000013">
    <property type="protein sequence ID" value="SJZ59546.1"/>
    <property type="molecule type" value="Genomic_DNA"/>
</dbReference>
<dbReference type="GeneID" id="78317050"/>
<dbReference type="InterPro" id="IPR011545">
    <property type="entry name" value="DEAD/DEAH_box_helicase_dom"/>
</dbReference>
<keyword evidence="1" id="KW-0547">Nucleotide-binding</keyword>
<evidence type="ECO:0000256" key="1">
    <source>
        <dbReference type="ARBA" id="ARBA00022741"/>
    </source>
</evidence>
<dbReference type="OrthoDB" id="9763310at2"/>
<dbReference type="PROSITE" id="PS51192">
    <property type="entry name" value="HELICASE_ATP_BIND_1"/>
    <property type="match status" value="1"/>
</dbReference>
<keyword evidence="8" id="KW-1185">Reference proteome</keyword>
<feature type="domain" description="Helicase C-terminal" evidence="6">
    <location>
        <begin position="259"/>
        <end position="406"/>
    </location>
</feature>
<evidence type="ECO:0000259" key="5">
    <source>
        <dbReference type="PROSITE" id="PS51192"/>
    </source>
</evidence>
<dbReference type="InterPro" id="IPR004589">
    <property type="entry name" value="DNA_helicase_ATP-dep_RecQ"/>
</dbReference>
<dbReference type="GO" id="GO:0005694">
    <property type="term" value="C:chromosome"/>
    <property type="evidence" value="ECO:0007669"/>
    <property type="project" value="TreeGrafter"/>
</dbReference>
<dbReference type="Pfam" id="PF00271">
    <property type="entry name" value="Helicase_C"/>
    <property type="match status" value="1"/>
</dbReference>
<keyword evidence="4" id="KW-0067">ATP-binding</keyword>
<sequence length="619" mass="70447">MEENIEFPGTVDADDFFCDDSAVLAARERFGIQYLYPWQRLVIANIIDSYQSACRQDGAQKNDGAPELCDDVFCNGRQIVLLPTGAGKSACFQIPALLLGGVTLVIYPLLALMSDQERRLSAGGVECAVFRGGQSEDERNDAFEKLKRGAKIIIANPEVLLDFWLLERLCGFSISHVAIDEAHCVSEWGDSFRPAYLELGKIIEKIGAPVVTAFTATASPEVLRRISDVLFGGNAHIVRSDSDRANIHYYVKKTASKKNAALLLSRTERRPMIIFCGTRSRAESMAREICTAFGDDFARFYHAGLEKEEKSKIENWFFNAEDAVLCATCAYGMGVDKKNIRTVIHLDAPLTAEAYIQEAGRGGRDGETANAILLWNYEDTRKFKAFKDDSRNAVMRNFALSPLCRRQTLLDALGAEKAVCSGCDVCDEEKRQKARLNWKKSAWNSAFQKSIPPFAGHFRQRRFENSPLYFRIPADELMDFSGYIYRRIKNAGCYYTKKSLEEICLRELNAYVRAFTGINIWTHSDFEQALEGLLFENKIQILKFPWRGRIKTVRKTAPCFPFIKSFRRRLLHLLCFLRFLERRLQLVPEKTVSFLTSSVFLRNLLHKCKNPYTKKRLRQ</sequence>
<name>A0A1T4LY38_TREPO</name>
<evidence type="ECO:0000256" key="2">
    <source>
        <dbReference type="ARBA" id="ARBA00022801"/>
    </source>
</evidence>
<keyword evidence="3 7" id="KW-0347">Helicase</keyword>
<dbReference type="Pfam" id="PF00270">
    <property type="entry name" value="DEAD"/>
    <property type="match status" value="1"/>
</dbReference>
<dbReference type="GO" id="GO:0003676">
    <property type="term" value="F:nucleic acid binding"/>
    <property type="evidence" value="ECO:0007669"/>
    <property type="project" value="InterPro"/>
</dbReference>
<reference evidence="7 8" key="1">
    <citation type="submission" date="2017-02" db="EMBL/GenBank/DDBJ databases">
        <authorList>
            <person name="Peterson S.W."/>
        </authorList>
    </citation>
    <scope>NUCLEOTIDE SEQUENCE [LARGE SCALE GENOMIC DNA]</scope>
    <source>
        <strain evidence="7 8">ATCC BAA-908</strain>
    </source>
</reference>
<dbReference type="GO" id="GO:0005524">
    <property type="term" value="F:ATP binding"/>
    <property type="evidence" value="ECO:0007669"/>
    <property type="project" value="UniProtKB-KW"/>
</dbReference>
<dbReference type="GO" id="GO:0016787">
    <property type="term" value="F:hydrolase activity"/>
    <property type="evidence" value="ECO:0007669"/>
    <property type="project" value="UniProtKB-KW"/>
</dbReference>
<dbReference type="NCBIfam" id="TIGR00614">
    <property type="entry name" value="recQ_fam"/>
    <property type="match status" value="1"/>
</dbReference>
<dbReference type="Gene3D" id="3.40.50.300">
    <property type="entry name" value="P-loop containing nucleotide triphosphate hydrolases"/>
    <property type="match status" value="2"/>
</dbReference>
<keyword evidence="2" id="KW-0378">Hydrolase</keyword>
<evidence type="ECO:0000313" key="7">
    <source>
        <dbReference type="EMBL" id="SJZ59546.1"/>
    </source>
</evidence>
<evidence type="ECO:0000256" key="4">
    <source>
        <dbReference type="ARBA" id="ARBA00022840"/>
    </source>
</evidence>
<dbReference type="PROSITE" id="PS51194">
    <property type="entry name" value="HELICASE_CTER"/>
    <property type="match status" value="1"/>
</dbReference>
<dbReference type="SMART" id="SM00490">
    <property type="entry name" value="HELICc"/>
    <property type="match status" value="1"/>
</dbReference>
<feature type="domain" description="Helicase ATP-binding" evidence="5">
    <location>
        <begin position="69"/>
        <end position="236"/>
    </location>
</feature>
<evidence type="ECO:0000313" key="8">
    <source>
        <dbReference type="Proteomes" id="UP000190423"/>
    </source>
</evidence>
<dbReference type="PANTHER" id="PTHR13710:SF108">
    <property type="entry name" value="ATP-DEPENDENT DNA HELICASE Q4"/>
    <property type="match status" value="1"/>
</dbReference>
<dbReference type="InterPro" id="IPR014001">
    <property type="entry name" value="Helicase_ATP-bd"/>
</dbReference>
<proteinExistence type="predicted"/>
<dbReference type="GO" id="GO:0009378">
    <property type="term" value="F:four-way junction helicase activity"/>
    <property type="evidence" value="ECO:0007669"/>
    <property type="project" value="TreeGrafter"/>
</dbReference>
<dbReference type="InterPro" id="IPR001650">
    <property type="entry name" value="Helicase_C-like"/>
</dbReference>
<organism evidence="7 8">
    <name type="scientific">Treponema porcinum</name>
    <dbReference type="NCBI Taxonomy" id="261392"/>
    <lineage>
        <taxon>Bacteria</taxon>
        <taxon>Pseudomonadati</taxon>
        <taxon>Spirochaetota</taxon>
        <taxon>Spirochaetia</taxon>
        <taxon>Spirochaetales</taxon>
        <taxon>Treponemataceae</taxon>
        <taxon>Treponema</taxon>
    </lineage>
</organism>
<evidence type="ECO:0000256" key="3">
    <source>
        <dbReference type="ARBA" id="ARBA00022806"/>
    </source>
</evidence>
<gene>
    <name evidence="7" type="ORF">SAMN02745149_01769</name>
</gene>
<dbReference type="SMART" id="SM00487">
    <property type="entry name" value="DEXDc"/>
    <property type="match status" value="1"/>
</dbReference>
<dbReference type="AlphaFoldDB" id="A0A1T4LY38"/>
<dbReference type="GO" id="GO:0005737">
    <property type="term" value="C:cytoplasm"/>
    <property type="evidence" value="ECO:0007669"/>
    <property type="project" value="TreeGrafter"/>
</dbReference>
<dbReference type="GO" id="GO:0000724">
    <property type="term" value="P:double-strand break repair via homologous recombination"/>
    <property type="evidence" value="ECO:0007669"/>
    <property type="project" value="TreeGrafter"/>
</dbReference>
<dbReference type="GO" id="GO:0043138">
    <property type="term" value="F:3'-5' DNA helicase activity"/>
    <property type="evidence" value="ECO:0007669"/>
    <property type="project" value="TreeGrafter"/>
</dbReference>
<dbReference type="STRING" id="261392.SAMN02745149_01769"/>
<dbReference type="PANTHER" id="PTHR13710">
    <property type="entry name" value="DNA HELICASE RECQ FAMILY MEMBER"/>
    <property type="match status" value="1"/>
</dbReference>
<evidence type="ECO:0000259" key="6">
    <source>
        <dbReference type="PROSITE" id="PS51194"/>
    </source>
</evidence>